<name>A0ABP6ZC74_9ACTN</name>
<dbReference type="InterPro" id="IPR027417">
    <property type="entry name" value="P-loop_NTPase"/>
</dbReference>
<dbReference type="PANTHER" id="PTHR12788">
    <property type="entry name" value="PROTEIN-TYROSINE SULFOTRANSFERASE 2"/>
    <property type="match status" value="1"/>
</dbReference>
<dbReference type="EMBL" id="BAAAZO010000002">
    <property type="protein sequence ID" value="GAA3601697.1"/>
    <property type="molecule type" value="Genomic_DNA"/>
</dbReference>
<dbReference type="PANTHER" id="PTHR12788:SF10">
    <property type="entry name" value="PROTEIN-TYROSINE SULFOTRANSFERASE"/>
    <property type="match status" value="1"/>
</dbReference>
<accession>A0ABP6ZC74</accession>
<dbReference type="InterPro" id="IPR026634">
    <property type="entry name" value="TPST-like"/>
</dbReference>
<reference evidence="3" key="1">
    <citation type="journal article" date="2019" name="Int. J. Syst. Evol. Microbiol.">
        <title>The Global Catalogue of Microorganisms (GCM) 10K type strain sequencing project: providing services to taxonomists for standard genome sequencing and annotation.</title>
        <authorList>
            <consortium name="The Broad Institute Genomics Platform"/>
            <consortium name="The Broad Institute Genome Sequencing Center for Infectious Disease"/>
            <person name="Wu L."/>
            <person name="Ma J."/>
        </authorList>
    </citation>
    <scope>NUCLEOTIDE SEQUENCE [LARGE SCALE GENOMIC DNA]</scope>
    <source>
        <strain evidence="3">JCM 16902</strain>
    </source>
</reference>
<dbReference type="RefSeq" id="WP_231485224.1">
    <property type="nucleotide sequence ID" value="NZ_BAAAZO010000002.1"/>
</dbReference>
<organism evidence="2 3">
    <name type="scientific">Kineosporia mesophila</name>
    <dbReference type="NCBI Taxonomy" id="566012"/>
    <lineage>
        <taxon>Bacteria</taxon>
        <taxon>Bacillati</taxon>
        <taxon>Actinomycetota</taxon>
        <taxon>Actinomycetes</taxon>
        <taxon>Kineosporiales</taxon>
        <taxon>Kineosporiaceae</taxon>
        <taxon>Kineosporia</taxon>
    </lineage>
</organism>
<dbReference type="SUPFAM" id="SSF52540">
    <property type="entry name" value="P-loop containing nucleoside triphosphate hydrolases"/>
    <property type="match status" value="1"/>
</dbReference>
<comment type="caution">
    <text evidence="2">The sequence shown here is derived from an EMBL/GenBank/DDBJ whole genome shotgun (WGS) entry which is preliminary data.</text>
</comment>
<dbReference type="Proteomes" id="UP001501074">
    <property type="component" value="Unassembled WGS sequence"/>
</dbReference>
<evidence type="ECO:0000256" key="1">
    <source>
        <dbReference type="ARBA" id="ARBA00022679"/>
    </source>
</evidence>
<evidence type="ECO:0000313" key="3">
    <source>
        <dbReference type="Proteomes" id="UP001501074"/>
    </source>
</evidence>
<evidence type="ECO:0000313" key="2">
    <source>
        <dbReference type="EMBL" id="GAA3601697.1"/>
    </source>
</evidence>
<protein>
    <submittedName>
        <fullName evidence="2">Sulfotransferase</fullName>
    </submittedName>
</protein>
<keyword evidence="1" id="KW-0808">Transferase</keyword>
<dbReference type="Gene3D" id="3.40.50.300">
    <property type="entry name" value="P-loop containing nucleotide triphosphate hydrolases"/>
    <property type="match status" value="1"/>
</dbReference>
<sequence length="298" mass="33439">MNTPILLGGEHRSGTTLLSIVLDSHPALDVGPELDFAEPTNLGTLVIQTCRLLREGDPRVLGPGTDTNDPAYYDVAHFVKQCERYGVPPATLSGLVEQQIAEDGRDIVALRDRCRLLERIGQFKMAMTGKLTWGIKLQRKIQDVDRYAQIFPGSRFIHIIRDGRDVAASHLRTVPDWGYRSIDDTAYKWANLIEAARLRAPAPRYHEIRYEDLVSEPEKACRALCDFLEIPFASQMLQHHLVDHTLHAHDWSHPSSEATKNPLSDAPVGRFRHDLTAEQITAFEDIASGTLRTLGYAV</sequence>
<dbReference type="Pfam" id="PF13469">
    <property type="entry name" value="Sulfotransfer_3"/>
    <property type="match status" value="1"/>
</dbReference>
<gene>
    <name evidence="2" type="ORF">GCM10022223_16810</name>
</gene>
<keyword evidence="3" id="KW-1185">Reference proteome</keyword>
<proteinExistence type="predicted"/>